<organism evidence="2 3">
    <name type="scientific">Racocetra fulgida</name>
    <dbReference type="NCBI Taxonomy" id="60492"/>
    <lineage>
        <taxon>Eukaryota</taxon>
        <taxon>Fungi</taxon>
        <taxon>Fungi incertae sedis</taxon>
        <taxon>Mucoromycota</taxon>
        <taxon>Glomeromycotina</taxon>
        <taxon>Glomeromycetes</taxon>
        <taxon>Diversisporales</taxon>
        <taxon>Gigasporaceae</taxon>
        <taxon>Racocetra</taxon>
    </lineage>
</organism>
<feature type="non-terminal residue" evidence="2">
    <location>
        <position position="180"/>
    </location>
</feature>
<gene>
    <name evidence="2" type="ORF">RFULGI_LOCUS12743</name>
</gene>
<dbReference type="EMBL" id="CAJVPZ010031509">
    <property type="protein sequence ID" value="CAG8739485.1"/>
    <property type="molecule type" value="Genomic_DNA"/>
</dbReference>
<evidence type="ECO:0000313" key="3">
    <source>
        <dbReference type="Proteomes" id="UP000789396"/>
    </source>
</evidence>
<sequence length="180" mass="19591">ESVLEPDALTTASSAFSRADIGQENTSTLMKNKSKKKRNSAPMQLHSTNIKVNNYQSDLPLISQKKIRSLSNTVISEDDQDNTDESVLGPDALTTASSALHADIGQKNTSTLVKNKSKKEIRPPCDRKKFDLLSNIEQVTVISEDDQDNINESVLEPDALTTASSAFSHADIGQENTSTL</sequence>
<accession>A0A9N9NJF8</accession>
<evidence type="ECO:0000256" key="1">
    <source>
        <dbReference type="SAM" id="MobiDB-lite"/>
    </source>
</evidence>
<keyword evidence="3" id="KW-1185">Reference proteome</keyword>
<reference evidence="2" key="1">
    <citation type="submission" date="2021-06" db="EMBL/GenBank/DDBJ databases">
        <authorList>
            <person name="Kallberg Y."/>
            <person name="Tangrot J."/>
            <person name="Rosling A."/>
        </authorList>
    </citation>
    <scope>NUCLEOTIDE SEQUENCE</scope>
    <source>
        <strain evidence="2">IN212</strain>
    </source>
</reference>
<proteinExistence type="predicted"/>
<name>A0A9N9NJF8_9GLOM</name>
<comment type="caution">
    <text evidence="2">The sequence shown here is derived from an EMBL/GenBank/DDBJ whole genome shotgun (WGS) entry which is preliminary data.</text>
</comment>
<evidence type="ECO:0000313" key="2">
    <source>
        <dbReference type="EMBL" id="CAG8739485.1"/>
    </source>
</evidence>
<protein>
    <submittedName>
        <fullName evidence="2">15730_t:CDS:1</fullName>
    </submittedName>
</protein>
<dbReference type="Proteomes" id="UP000789396">
    <property type="component" value="Unassembled WGS sequence"/>
</dbReference>
<feature type="region of interest" description="Disordered" evidence="1">
    <location>
        <begin position="1"/>
        <end position="44"/>
    </location>
</feature>
<dbReference type="OrthoDB" id="2432655at2759"/>
<dbReference type="AlphaFoldDB" id="A0A9N9NJF8"/>
<feature type="non-terminal residue" evidence="2">
    <location>
        <position position="1"/>
    </location>
</feature>